<dbReference type="GO" id="GO:0003700">
    <property type="term" value="F:DNA-binding transcription factor activity"/>
    <property type="evidence" value="ECO:0007669"/>
    <property type="project" value="InterPro"/>
</dbReference>
<dbReference type="AlphaFoldDB" id="A0A1M4PN57"/>
<keyword evidence="4" id="KW-0804">Transcription</keyword>
<dbReference type="InterPro" id="IPR005119">
    <property type="entry name" value="LysR_subst-bd"/>
</dbReference>
<dbReference type="Gene3D" id="1.10.10.10">
    <property type="entry name" value="Winged helix-like DNA-binding domain superfamily/Winged helix DNA-binding domain"/>
    <property type="match status" value="1"/>
</dbReference>
<dbReference type="InterPro" id="IPR036390">
    <property type="entry name" value="WH_DNA-bd_sf"/>
</dbReference>
<feature type="domain" description="HTH lysR-type" evidence="5">
    <location>
        <begin position="7"/>
        <end position="58"/>
    </location>
</feature>
<dbReference type="Pfam" id="PF00126">
    <property type="entry name" value="HTH_1"/>
    <property type="match status" value="1"/>
</dbReference>
<dbReference type="PANTHER" id="PTHR30419:SF8">
    <property type="entry name" value="NITROGEN ASSIMILATION TRANSCRIPTIONAL ACTIVATOR-RELATED"/>
    <property type="match status" value="1"/>
</dbReference>
<dbReference type="Pfam" id="PF03466">
    <property type="entry name" value="LysR_substrate"/>
    <property type="match status" value="1"/>
</dbReference>
<evidence type="ECO:0000256" key="2">
    <source>
        <dbReference type="ARBA" id="ARBA00023015"/>
    </source>
</evidence>
<sequence>MFRIEDKYIIEIAKQKSFSKAAEKLYIAQPSLSRYIINLEDKLGIKIFDRSKSPIEITEAGEKLIEYIYKFRELEEEFMSELSRLKNNNDKTEVRIGIVPWRIPVFLPKIIPVFTKTYPNINVVLTEDVSPKLEDLVLEDKIDVCVINGPVMDKNLEFQELSSENIVLVVPRDSKIAADNYDFSTNQYIHSYIDIKILGKEKFILLKENFRLGKISRQIFKHHNINPKGIIEVSHMNTAISMSSVGLGLTFMPESGVDRQFSGNNSPLYFSIGEPSFDFPLIIAYKKEEYENVSVRKFIDFVKENYKRF</sequence>
<keyword evidence="7" id="KW-1185">Reference proteome</keyword>
<dbReference type="PRINTS" id="PR00039">
    <property type="entry name" value="HTHLYSR"/>
</dbReference>
<dbReference type="GO" id="GO:0003677">
    <property type="term" value="F:DNA binding"/>
    <property type="evidence" value="ECO:0007669"/>
    <property type="project" value="UniProtKB-KW"/>
</dbReference>
<name>A0A1M4PN57_9FIRM</name>
<dbReference type="GO" id="GO:0005829">
    <property type="term" value="C:cytosol"/>
    <property type="evidence" value="ECO:0007669"/>
    <property type="project" value="TreeGrafter"/>
</dbReference>
<dbReference type="InterPro" id="IPR050950">
    <property type="entry name" value="HTH-type_LysR_regulators"/>
</dbReference>
<evidence type="ECO:0000313" key="7">
    <source>
        <dbReference type="Proteomes" id="UP000245423"/>
    </source>
</evidence>
<dbReference type="Proteomes" id="UP000245423">
    <property type="component" value="Chromosome 1"/>
</dbReference>
<evidence type="ECO:0000313" key="6">
    <source>
        <dbReference type="EMBL" id="SHD76861.1"/>
    </source>
</evidence>
<evidence type="ECO:0000259" key="5">
    <source>
        <dbReference type="PROSITE" id="PS50931"/>
    </source>
</evidence>
<dbReference type="SUPFAM" id="SSF53850">
    <property type="entry name" value="Periplasmic binding protein-like II"/>
    <property type="match status" value="1"/>
</dbReference>
<dbReference type="InterPro" id="IPR000847">
    <property type="entry name" value="LysR_HTH_N"/>
</dbReference>
<organism evidence="6 7">
    <name type="scientific">[Clostridium] ultunense Esp</name>
    <dbReference type="NCBI Taxonomy" id="1288971"/>
    <lineage>
        <taxon>Bacteria</taxon>
        <taxon>Bacillati</taxon>
        <taxon>Bacillota</taxon>
        <taxon>Tissierellia</taxon>
        <taxon>Tissierellales</taxon>
        <taxon>Tepidimicrobiaceae</taxon>
        <taxon>Schnuerera</taxon>
    </lineage>
</organism>
<comment type="similarity">
    <text evidence="1">Belongs to the LysR transcriptional regulatory family.</text>
</comment>
<dbReference type="InterPro" id="IPR036388">
    <property type="entry name" value="WH-like_DNA-bd_sf"/>
</dbReference>
<keyword evidence="2" id="KW-0805">Transcription regulation</keyword>
<dbReference type="PROSITE" id="PS50931">
    <property type="entry name" value="HTH_LYSR"/>
    <property type="match status" value="1"/>
</dbReference>
<dbReference type="OrthoDB" id="9785745at2"/>
<reference evidence="6 7" key="1">
    <citation type="submission" date="2016-11" db="EMBL/GenBank/DDBJ databases">
        <authorList>
            <person name="Manzoor S."/>
        </authorList>
    </citation>
    <scope>NUCLEOTIDE SEQUENCE [LARGE SCALE GENOMIC DNA]</scope>
    <source>
        <strain evidence="6">Clostridium ultunense strain Esp</strain>
    </source>
</reference>
<dbReference type="CDD" id="cd05466">
    <property type="entry name" value="PBP2_LTTR_substrate"/>
    <property type="match status" value="1"/>
</dbReference>
<gene>
    <name evidence="6" type="ORF">CUESP1_1497</name>
</gene>
<dbReference type="RefSeq" id="WP_025640950.1">
    <property type="nucleotide sequence ID" value="NZ_LT669839.1"/>
</dbReference>
<dbReference type="EMBL" id="LT669839">
    <property type="protein sequence ID" value="SHD76861.1"/>
    <property type="molecule type" value="Genomic_DNA"/>
</dbReference>
<keyword evidence="3" id="KW-0238">DNA-binding</keyword>
<accession>A0A1M4PN57</accession>
<protein>
    <submittedName>
        <fullName evidence="6">Putative Transcriptional family</fullName>
    </submittedName>
</protein>
<evidence type="ECO:0000256" key="4">
    <source>
        <dbReference type="ARBA" id="ARBA00023163"/>
    </source>
</evidence>
<evidence type="ECO:0000256" key="3">
    <source>
        <dbReference type="ARBA" id="ARBA00023125"/>
    </source>
</evidence>
<proteinExistence type="inferred from homology"/>
<dbReference type="Gene3D" id="3.40.190.290">
    <property type="match status" value="1"/>
</dbReference>
<dbReference type="SUPFAM" id="SSF46785">
    <property type="entry name" value="Winged helix' DNA-binding domain"/>
    <property type="match status" value="1"/>
</dbReference>
<evidence type="ECO:0000256" key="1">
    <source>
        <dbReference type="ARBA" id="ARBA00009437"/>
    </source>
</evidence>
<dbReference type="PANTHER" id="PTHR30419">
    <property type="entry name" value="HTH-TYPE TRANSCRIPTIONAL REGULATOR YBHD"/>
    <property type="match status" value="1"/>
</dbReference>